<dbReference type="SUPFAM" id="SSF46785">
    <property type="entry name" value="Winged helix' DNA-binding domain"/>
    <property type="match status" value="1"/>
</dbReference>
<accession>A0A136WET0</accession>
<dbReference type="InterPro" id="IPR000524">
    <property type="entry name" value="Tscrpt_reg_HTH_GntR"/>
</dbReference>
<proteinExistence type="predicted"/>
<name>A0A136WET0_9FIRM</name>
<evidence type="ECO:0000256" key="3">
    <source>
        <dbReference type="ARBA" id="ARBA00023163"/>
    </source>
</evidence>
<dbReference type="PANTHER" id="PTHR43537">
    <property type="entry name" value="TRANSCRIPTIONAL REGULATOR, GNTR FAMILY"/>
    <property type="match status" value="1"/>
</dbReference>
<evidence type="ECO:0000259" key="4">
    <source>
        <dbReference type="PROSITE" id="PS50949"/>
    </source>
</evidence>
<dbReference type="GO" id="GO:0003700">
    <property type="term" value="F:DNA-binding transcription factor activity"/>
    <property type="evidence" value="ECO:0007669"/>
    <property type="project" value="InterPro"/>
</dbReference>
<dbReference type="GO" id="GO:0003677">
    <property type="term" value="F:DNA binding"/>
    <property type="evidence" value="ECO:0007669"/>
    <property type="project" value="UniProtKB-KW"/>
</dbReference>
<sequence length="222" mass="25796">MAAKESLKQKAYHDIKEKIIRCEYAPGAMLNEEALREELHVSRTPIRDALSRLEQEGLISILPKKGIEVSGLSINDINLIFEVRLLYEPYALLKYGSKIKDEVIYKFFDTFSSPAHTFSEEEYYFLDDAFHVAIVGAIQNPYLLKTYDWIHNQNLRFRVMTGQFVDLRLEMTNKEHLSIVTACLKHDWELAAKEMEMHLMASKSATFDLVLDKKSTKIHHKK</sequence>
<keyword evidence="3" id="KW-0804">Transcription</keyword>
<protein>
    <submittedName>
        <fullName evidence="5">DNA-binding transcriptional regulator CsiR</fullName>
    </submittedName>
</protein>
<dbReference type="Proteomes" id="UP000070539">
    <property type="component" value="Unassembled WGS sequence"/>
</dbReference>
<dbReference type="PROSITE" id="PS50949">
    <property type="entry name" value="HTH_GNTR"/>
    <property type="match status" value="1"/>
</dbReference>
<dbReference type="Pfam" id="PF00392">
    <property type="entry name" value="GntR"/>
    <property type="match status" value="1"/>
</dbReference>
<dbReference type="PRINTS" id="PR00035">
    <property type="entry name" value="HTHGNTR"/>
</dbReference>
<evidence type="ECO:0000256" key="1">
    <source>
        <dbReference type="ARBA" id="ARBA00023015"/>
    </source>
</evidence>
<dbReference type="SMART" id="SM00345">
    <property type="entry name" value="HTH_GNTR"/>
    <property type="match status" value="1"/>
</dbReference>
<evidence type="ECO:0000313" key="5">
    <source>
        <dbReference type="EMBL" id="KXL53010.1"/>
    </source>
</evidence>
<dbReference type="InterPro" id="IPR036390">
    <property type="entry name" value="WH_DNA-bd_sf"/>
</dbReference>
<dbReference type="Pfam" id="PF07729">
    <property type="entry name" value="FCD"/>
    <property type="match status" value="1"/>
</dbReference>
<dbReference type="SMART" id="SM00895">
    <property type="entry name" value="FCD"/>
    <property type="match status" value="1"/>
</dbReference>
<dbReference type="STRING" id="36847.CLNEO_15520"/>
<comment type="caution">
    <text evidence="5">The sequence shown here is derived from an EMBL/GenBank/DDBJ whole genome shotgun (WGS) entry which is preliminary data.</text>
</comment>
<organism evidence="5 6">
    <name type="scientific">Anaerotignum neopropionicum</name>
    <dbReference type="NCBI Taxonomy" id="36847"/>
    <lineage>
        <taxon>Bacteria</taxon>
        <taxon>Bacillati</taxon>
        <taxon>Bacillota</taxon>
        <taxon>Clostridia</taxon>
        <taxon>Lachnospirales</taxon>
        <taxon>Anaerotignaceae</taxon>
        <taxon>Anaerotignum</taxon>
    </lineage>
</organism>
<feature type="domain" description="HTH gntR-type" evidence="4">
    <location>
        <begin position="5"/>
        <end position="72"/>
    </location>
</feature>
<dbReference type="InterPro" id="IPR011711">
    <property type="entry name" value="GntR_C"/>
</dbReference>
<dbReference type="SUPFAM" id="SSF48008">
    <property type="entry name" value="GntR ligand-binding domain-like"/>
    <property type="match status" value="1"/>
</dbReference>
<dbReference type="CDD" id="cd07377">
    <property type="entry name" value="WHTH_GntR"/>
    <property type="match status" value="1"/>
</dbReference>
<dbReference type="InterPro" id="IPR036388">
    <property type="entry name" value="WH-like_DNA-bd_sf"/>
</dbReference>
<dbReference type="Gene3D" id="1.10.10.10">
    <property type="entry name" value="Winged helix-like DNA-binding domain superfamily/Winged helix DNA-binding domain"/>
    <property type="match status" value="1"/>
</dbReference>
<dbReference type="EMBL" id="LRVM01000004">
    <property type="protein sequence ID" value="KXL53010.1"/>
    <property type="molecule type" value="Genomic_DNA"/>
</dbReference>
<evidence type="ECO:0000256" key="2">
    <source>
        <dbReference type="ARBA" id="ARBA00023125"/>
    </source>
</evidence>
<dbReference type="AlphaFoldDB" id="A0A136WET0"/>
<keyword evidence="6" id="KW-1185">Reference proteome</keyword>
<dbReference type="OrthoDB" id="368823at2"/>
<dbReference type="PANTHER" id="PTHR43537:SF24">
    <property type="entry name" value="GLUCONATE OPERON TRANSCRIPTIONAL REPRESSOR"/>
    <property type="match status" value="1"/>
</dbReference>
<evidence type="ECO:0000313" key="6">
    <source>
        <dbReference type="Proteomes" id="UP000070539"/>
    </source>
</evidence>
<gene>
    <name evidence="5" type="ORF">CLNEO_15520</name>
</gene>
<dbReference type="RefSeq" id="WP_066086972.1">
    <property type="nucleotide sequence ID" value="NZ_LRVM01000004.1"/>
</dbReference>
<dbReference type="Gene3D" id="1.20.120.530">
    <property type="entry name" value="GntR ligand-binding domain-like"/>
    <property type="match status" value="1"/>
</dbReference>
<keyword evidence="1" id="KW-0805">Transcription regulation</keyword>
<dbReference type="InterPro" id="IPR008920">
    <property type="entry name" value="TF_FadR/GntR_C"/>
</dbReference>
<keyword evidence="2 5" id="KW-0238">DNA-binding</keyword>
<reference evidence="5 6" key="1">
    <citation type="submission" date="2016-01" db="EMBL/GenBank/DDBJ databases">
        <title>Genome sequence of Clostridium neopropionicum X4, DSM-3847.</title>
        <authorList>
            <person name="Poehlein A."/>
            <person name="Beck M.H."/>
            <person name="Bengelsdorf F.R."/>
            <person name="Daniel R."/>
            <person name="Duerre P."/>
        </authorList>
    </citation>
    <scope>NUCLEOTIDE SEQUENCE [LARGE SCALE GENOMIC DNA]</scope>
    <source>
        <strain evidence="5 6">DSM-3847</strain>
    </source>
</reference>